<protein>
    <submittedName>
        <fullName evidence="1">Uncharacterized protein</fullName>
    </submittedName>
</protein>
<accession>A0A6B0XZ25</accession>
<evidence type="ECO:0000313" key="1">
    <source>
        <dbReference type="EMBL" id="MXY33053.1"/>
    </source>
</evidence>
<dbReference type="AlphaFoldDB" id="A0A6B0XZ25"/>
<organism evidence="1">
    <name type="scientific">Boseongicola sp. SB0664_bin_43</name>
    <dbReference type="NCBI Taxonomy" id="2604844"/>
    <lineage>
        <taxon>Bacteria</taxon>
        <taxon>Pseudomonadati</taxon>
        <taxon>Pseudomonadota</taxon>
        <taxon>Alphaproteobacteria</taxon>
        <taxon>Rhodobacterales</taxon>
        <taxon>Paracoccaceae</taxon>
        <taxon>Boseongicola</taxon>
    </lineage>
</organism>
<sequence length="112" mass="11969">MNDRTSVKTGPERIKASPRKLSLQQLVANGCLGRIWPQGDLAHGDDEDGVDLDEIEKCLLQEAQYNCSGCVIHFSGCSVLSAPTRVKALGTTKISGVNLLLALWSASCNLVA</sequence>
<comment type="caution">
    <text evidence="1">The sequence shown here is derived from an EMBL/GenBank/DDBJ whole genome shotgun (WGS) entry which is preliminary data.</text>
</comment>
<dbReference type="EMBL" id="VXRY01000113">
    <property type="protein sequence ID" value="MXY33053.1"/>
    <property type="molecule type" value="Genomic_DNA"/>
</dbReference>
<gene>
    <name evidence="1" type="ORF">F4Y60_02990</name>
</gene>
<reference evidence="1" key="1">
    <citation type="submission" date="2019-09" db="EMBL/GenBank/DDBJ databases">
        <title>Characterisation of the sponge microbiome using genome-centric metagenomics.</title>
        <authorList>
            <person name="Engelberts J.P."/>
            <person name="Robbins S.J."/>
            <person name="De Goeij J.M."/>
            <person name="Aranda M."/>
            <person name="Bell S.C."/>
            <person name="Webster N.S."/>
        </authorList>
    </citation>
    <scope>NUCLEOTIDE SEQUENCE</scope>
    <source>
        <strain evidence="1">SB0664_bin_43</strain>
    </source>
</reference>
<name>A0A6B0XZ25_9RHOB</name>
<proteinExistence type="predicted"/>